<evidence type="ECO:0000256" key="1">
    <source>
        <dbReference type="ARBA" id="ARBA00006056"/>
    </source>
</evidence>
<dbReference type="PANTHER" id="PTHR11091:SF0">
    <property type="entry name" value="MALATE DEHYDROGENASE"/>
    <property type="match status" value="1"/>
</dbReference>
<dbReference type="Pfam" id="PF02615">
    <property type="entry name" value="Ldh_2"/>
    <property type="match status" value="1"/>
</dbReference>
<sequence length="339" mass="36344">MTISPHVLLSLDDAFELSLSVLLRNGMNERHATAVAKSVVAGQRDECHSHGMYRLLVCVRGLRSGKVNGEAEPEVLNVSPALTRVDARGGFSQVAFDVGAEHLVRKADEVGIAALAINNCFHFSALWQEVEALAEMGVAAMAMTPSHSCVAPAGGTKPLFGTNPFAFSWPRPGDFPFVFDFATSVVARGDIELAKRKGERIPLGWAIDKDGNPTEDSNAALEGAMLTFGSYKGSALSAMIELLAGPLLGDLMSFESVALDAGAAITPYHGELLVAFSPERFAGGATSAKANHERAENLFNAIVDQGARLPSQRRFEARARSNRHGVRLDRGLFDEIREL</sequence>
<dbReference type="PANTHER" id="PTHR11091">
    <property type="entry name" value="OXIDOREDUCTASE-RELATED"/>
    <property type="match status" value="1"/>
</dbReference>
<dbReference type="OrthoDB" id="924592at2"/>
<dbReference type="RefSeq" id="WP_087131035.1">
    <property type="nucleotide sequence ID" value="NZ_FCOE02000003.1"/>
</dbReference>
<keyword evidence="2" id="KW-0560">Oxidoreductase</keyword>
<evidence type="ECO:0000313" key="4">
    <source>
        <dbReference type="Proteomes" id="UP000054911"/>
    </source>
</evidence>
<comment type="similarity">
    <text evidence="1">Belongs to the LDH2/MDH2 oxidoreductase family.</text>
</comment>
<dbReference type="GO" id="GO:0016491">
    <property type="term" value="F:oxidoreductase activity"/>
    <property type="evidence" value="ECO:0007669"/>
    <property type="project" value="UniProtKB-KW"/>
</dbReference>
<dbReference type="InterPro" id="IPR036111">
    <property type="entry name" value="Mal/L-sulfo/L-lacto_DH-like_sf"/>
</dbReference>
<dbReference type="EMBL" id="FCOE02000003">
    <property type="protein sequence ID" value="SAK48316.1"/>
    <property type="molecule type" value="Genomic_DNA"/>
</dbReference>
<comment type="caution">
    <text evidence="3">The sequence shown here is derived from an EMBL/GenBank/DDBJ whole genome shotgun (WGS) entry which is preliminary data.</text>
</comment>
<dbReference type="STRING" id="1777141.AWB80_01208"/>
<dbReference type="Gene3D" id="3.30.1370.60">
    <property type="entry name" value="Hypothetical oxidoreductase yiak, domain 2"/>
    <property type="match status" value="1"/>
</dbReference>
<gene>
    <name evidence="3" type="ORF">AWB80_01208</name>
</gene>
<dbReference type="InterPro" id="IPR043143">
    <property type="entry name" value="Mal/L-sulf/L-lact_DH-like_NADP"/>
</dbReference>
<dbReference type="AlphaFoldDB" id="A0A157ZS57"/>
<organism evidence="3 4">
    <name type="scientific">Caballeronia pedi</name>
    <dbReference type="NCBI Taxonomy" id="1777141"/>
    <lineage>
        <taxon>Bacteria</taxon>
        <taxon>Pseudomonadati</taxon>
        <taxon>Pseudomonadota</taxon>
        <taxon>Betaproteobacteria</taxon>
        <taxon>Burkholderiales</taxon>
        <taxon>Burkholderiaceae</taxon>
        <taxon>Caballeronia</taxon>
    </lineage>
</organism>
<reference evidence="3" key="1">
    <citation type="submission" date="2016-01" db="EMBL/GenBank/DDBJ databases">
        <authorList>
            <person name="Peeters C."/>
        </authorList>
    </citation>
    <scope>NUCLEOTIDE SEQUENCE [LARGE SCALE GENOMIC DNA]</scope>
    <source>
        <strain evidence="3">LMG 29323</strain>
    </source>
</reference>
<name>A0A157ZS57_9BURK</name>
<evidence type="ECO:0000313" key="3">
    <source>
        <dbReference type="EMBL" id="SAK48316.1"/>
    </source>
</evidence>
<dbReference type="Proteomes" id="UP000054911">
    <property type="component" value="Unassembled WGS sequence"/>
</dbReference>
<dbReference type="InterPro" id="IPR043144">
    <property type="entry name" value="Mal/L-sulf/L-lact_DH-like_ah"/>
</dbReference>
<accession>A0A157ZS57</accession>
<dbReference type="Gene3D" id="1.10.1530.10">
    <property type="match status" value="1"/>
</dbReference>
<evidence type="ECO:0000256" key="2">
    <source>
        <dbReference type="ARBA" id="ARBA00023002"/>
    </source>
</evidence>
<keyword evidence="4" id="KW-1185">Reference proteome</keyword>
<dbReference type="InterPro" id="IPR003767">
    <property type="entry name" value="Malate/L-lactate_DH-like"/>
</dbReference>
<protein>
    <submittedName>
        <fullName evidence="3">Malate/L-lactate dehydrogenase</fullName>
    </submittedName>
</protein>
<proteinExistence type="inferred from homology"/>
<dbReference type="SUPFAM" id="SSF89733">
    <property type="entry name" value="L-sulfolactate dehydrogenase-like"/>
    <property type="match status" value="1"/>
</dbReference>